<dbReference type="PANTHER" id="PTHR43421:SF1">
    <property type="entry name" value="METALLOPROTEASE PMBA"/>
    <property type="match status" value="1"/>
</dbReference>
<keyword evidence="6" id="KW-1185">Reference proteome</keyword>
<dbReference type="EMBL" id="LR215050">
    <property type="protein sequence ID" value="VEU82006.1"/>
    <property type="molecule type" value="Genomic_DNA"/>
</dbReference>
<dbReference type="SUPFAM" id="SSF111283">
    <property type="entry name" value="Putative modulator of DNA gyrase, PmbA/TldD"/>
    <property type="match status" value="1"/>
</dbReference>
<evidence type="ECO:0000259" key="4">
    <source>
        <dbReference type="Pfam" id="PF19290"/>
    </source>
</evidence>
<gene>
    <name evidence="5" type="primary">pmbA</name>
    <name evidence="5" type="ORF">NCTC10172_00011</name>
</gene>
<dbReference type="PANTHER" id="PTHR43421">
    <property type="entry name" value="METALLOPROTEASE PMBA"/>
    <property type="match status" value="1"/>
</dbReference>
<dbReference type="GO" id="GO:0006508">
    <property type="term" value="P:proteolysis"/>
    <property type="evidence" value="ECO:0007669"/>
    <property type="project" value="InterPro"/>
</dbReference>
<organism evidence="5 6">
    <name type="scientific">Acholeplasma hippikon</name>
    <dbReference type="NCBI Taxonomy" id="264636"/>
    <lineage>
        <taxon>Bacteria</taxon>
        <taxon>Bacillati</taxon>
        <taxon>Mycoplasmatota</taxon>
        <taxon>Mollicutes</taxon>
        <taxon>Acholeplasmatales</taxon>
        <taxon>Acholeplasmataceae</taxon>
        <taxon>Acholeplasma</taxon>
    </lineage>
</organism>
<feature type="domain" description="Metalloprotease TldD/E central" evidence="4">
    <location>
        <begin position="108"/>
        <end position="198"/>
    </location>
</feature>
<evidence type="ECO:0000259" key="3">
    <source>
        <dbReference type="Pfam" id="PF19289"/>
    </source>
</evidence>
<dbReference type="RefSeq" id="WP_035368826.1">
    <property type="nucleotide sequence ID" value="NZ_LR215050.1"/>
</dbReference>
<dbReference type="InterPro" id="IPR035068">
    <property type="entry name" value="TldD/PmbA_N"/>
</dbReference>
<feature type="domain" description="Metalloprotease TldD/E N-terminal" evidence="2">
    <location>
        <begin position="18"/>
        <end position="81"/>
    </location>
</feature>
<dbReference type="InterPro" id="IPR036059">
    <property type="entry name" value="TldD/PmbA_sf"/>
</dbReference>
<accession>A0A449BHS6</accession>
<dbReference type="InterPro" id="IPR045570">
    <property type="entry name" value="Metalloprtase-TldD/E_cen_dom"/>
</dbReference>
<reference evidence="5 6" key="1">
    <citation type="submission" date="2019-01" db="EMBL/GenBank/DDBJ databases">
        <authorList>
            <consortium name="Pathogen Informatics"/>
        </authorList>
    </citation>
    <scope>NUCLEOTIDE SEQUENCE [LARGE SCALE GENOMIC DNA]</scope>
    <source>
        <strain evidence="5 6">NCTC10172</strain>
    </source>
</reference>
<sequence>MFAKWIELGLKKGFSDIEIYSVRNKSLSIEVYQGKVESLTNSDVTSVKIKGIYDEKLVSASTENLTDESIERLFNRLILNAKALTVKEPAIIFEGSPEYAVVKENDFDFDSIPVEDKVKYLVDFEKAVLACEYVKQVEAASYSESFGETRIVNSKGLNLAKKHNFAYSMAYGIFEKDGDIKTGYEIKLAKSFDEFDAQKDAEATIANGMSKLGGQPLKTGKYPTVFSPKRFGDMLQVFSGLFSGEAAYRQTTALKDKVGEKIAADIFNLWDDGLNENAPFQNAFDDEGVATKVRKVIDGGVFTGFMHNLKTASIFKEEPTGNGFSSGIGAAGLYLEPGEQSFDEMISSIESGFYVTDLVGLHAGVNSTSGDFSLQAGGVYIKNGKLDHAVKMVVLSGNWFELLKNVKGVASDIKFDISGVGSPSVYVGDLTISGEENK</sequence>
<dbReference type="Pfam" id="PF19289">
    <property type="entry name" value="PmbA_TldD_3rd"/>
    <property type="match status" value="1"/>
</dbReference>
<evidence type="ECO:0000313" key="5">
    <source>
        <dbReference type="EMBL" id="VEU82006.1"/>
    </source>
</evidence>
<name>A0A449BHS6_9MOLU</name>
<dbReference type="KEGG" id="ahk:NCTC10172_00011"/>
<dbReference type="InterPro" id="IPR002510">
    <property type="entry name" value="Metalloprtase-TldD/E_N"/>
</dbReference>
<evidence type="ECO:0000256" key="1">
    <source>
        <dbReference type="ARBA" id="ARBA00005836"/>
    </source>
</evidence>
<dbReference type="GO" id="GO:0005829">
    <property type="term" value="C:cytosol"/>
    <property type="evidence" value="ECO:0007669"/>
    <property type="project" value="TreeGrafter"/>
</dbReference>
<dbReference type="Pfam" id="PF19290">
    <property type="entry name" value="PmbA_TldD_2nd"/>
    <property type="match status" value="1"/>
</dbReference>
<dbReference type="GO" id="GO:0008237">
    <property type="term" value="F:metallopeptidase activity"/>
    <property type="evidence" value="ECO:0007669"/>
    <property type="project" value="InterPro"/>
</dbReference>
<protein>
    <submittedName>
        <fullName evidence="5">Peptidase PmbA</fullName>
    </submittedName>
</protein>
<evidence type="ECO:0000313" key="6">
    <source>
        <dbReference type="Proteomes" id="UP000290909"/>
    </source>
</evidence>
<dbReference type="STRING" id="1408416.GCA_000702765_00591"/>
<dbReference type="Gene3D" id="3.30.2290.10">
    <property type="entry name" value="PmbA/TldD superfamily"/>
    <property type="match status" value="1"/>
</dbReference>
<comment type="similarity">
    <text evidence="1">Belongs to the peptidase U62 family.</text>
</comment>
<dbReference type="InterPro" id="IPR047657">
    <property type="entry name" value="PmbA"/>
</dbReference>
<dbReference type="AlphaFoldDB" id="A0A449BHS6"/>
<dbReference type="InterPro" id="IPR045569">
    <property type="entry name" value="Metalloprtase-TldD/E_C"/>
</dbReference>
<dbReference type="Proteomes" id="UP000290909">
    <property type="component" value="Chromosome"/>
</dbReference>
<evidence type="ECO:0000259" key="2">
    <source>
        <dbReference type="Pfam" id="PF01523"/>
    </source>
</evidence>
<dbReference type="Pfam" id="PF01523">
    <property type="entry name" value="PmbA_TldD_1st"/>
    <property type="match status" value="1"/>
</dbReference>
<proteinExistence type="inferred from homology"/>
<feature type="domain" description="Metalloprotease TldD/E C-terminal" evidence="3">
    <location>
        <begin position="219"/>
        <end position="434"/>
    </location>
</feature>